<dbReference type="Proteomes" id="UP001165121">
    <property type="component" value="Unassembled WGS sequence"/>
</dbReference>
<name>A0A9W6Y613_9STRA</name>
<organism evidence="2 3">
    <name type="scientific">Phytophthora fragariaefolia</name>
    <dbReference type="NCBI Taxonomy" id="1490495"/>
    <lineage>
        <taxon>Eukaryota</taxon>
        <taxon>Sar</taxon>
        <taxon>Stramenopiles</taxon>
        <taxon>Oomycota</taxon>
        <taxon>Peronosporomycetes</taxon>
        <taxon>Peronosporales</taxon>
        <taxon>Peronosporaceae</taxon>
        <taxon>Phytophthora</taxon>
    </lineage>
</organism>
<evidence type="ECO:0000256" key="1">
    <source>
        <dbReference type="SAM" id="MobiDB-lite"/>
    </source>
</evidence>
<evidence type="ECO:0000313" key="2">
    <source>
        <dbReference type="EMBL" id="GMF54465.1"/>
    </source>
</evidence>
<gene>
    <name evidence="2" type="ORF">Pfra01_002273600</name>
</gene>
<dbReference type="EMBL" id="BSXT01003508">
    <property type="protein sequence ID" value="GMF54465.1"/>
    <property type="molecule type" value="Genomic_DNA"/>
</dbReference>
<dbReference type="AlphaFoldDB" id="A0A9W6Y613"/>
<dbReference type="OrthoDB" id="121710at2759"/>
<reference evidence="2" key="1">
    <citation type="submission" date="2023-04" db="EMBL/GenBank/DDBJ databases">
        <title>Phytophthora fragariaefolia NBRC 109709.</title>
        <authorList>
            <person name="Ichikawa N."/>
            <person name="Sato H."/>
            <person name="Tonouchi N."/>
        </authorList>
    </citation>
    <scope>NUCLEOTIDE SEQUENCE</scope>
    <source>
        <strain evidence="2">NBRC 109709</strain>
    </source>
</reference>
<feature type="region of interest" description="Disordered" evidence="1">
    <location>
        <begin position="181"/>
        <end position="215"/>
    </location>
</feature>
<keyword evidence="3" id="KW-1185">Reference proteome</keyword>
<proteinExistence type="predicted"/>
<protein>
    <submittedName>
        <fullName evidence="2">Unnamed protein product</fullName>
    </submittedName>
</protein>
<accession>A0A9W6Y613</accession>
<sequence length="215" mass="23764">MSSMDLVDGIRNAVLRQREDEVTNFFTNVGDLREFITSREPSPGVNVTIKMCCFSSERLSADNGSRVTLANANAHGLFDDVQSDLTELNAINRKAFIAQITVWDGKKKTGSHKTGRMHFRPGAVYEFRQVHSVSFFSDIPKGSEQLDGAVADRVVETRPPLLKRKREGDLAECHSKARALVFHDEEEKDAEGGDEATPSAPRPSTTRSKGKQAAK</sequence>
<evidence type="ECO:0000313" key="3">
    <source>
        <dbReference type="Proteomes" id="UP001165121"/>
    </source>
</evidence>
<comment type="caution">
    <text evidence="2">The sequence shown here is derived from an EMBL/GenBank/DDBJ whole genome shotgun (WGS) entry which is preliminary data.</text>
</comment>